<dbReference type="Gene3D" id="1.10.132.20">
    <property type="entry name" value="Ribosome-recycling factor"/>
    <property type="match status" value="1"/>
</dbReference>
<dbReference type="InterPro" id="IPR036191">
    <property type="entry name" value="RRF_sf"/>
</dbReference>
<comment type="function">
    <text evidence="1">Responsible for the release of ribosomes from messenger RNA at the termination of chloroplastic protein biosynthesis.</text>
</comment>
<dbReference type="Proteomes" id="UP001237642">
    <property type="component" value="Unassembled WGS sequence"/>
</dbReference>
<evidence type="ECO:0000256" key="1">
    <source>
        <dbReference type="ARBA" id="ARBA00002952"/>
    </source>
</evidence>
<reference evidence="7" key="2">
    <citation type="submission" date="2023-05" db="EMBL/GenBank/DDBJ databases">
        <authorList>
            <person name="Schelkunov M.I."/>
        </authorList>
    </citation>
    <scope>NUCLEOTIDE SEQUENCE</scope>
    <source>
        <strain evidence="7">Hsosn_3</strain>
        <tissue evidence="7">Leaf</tissue>
    </source>
</reference>
<protein>
    <recommendedName>
        <fullName evidence="3">Ribosome-recycling factor, chloroplastic</fullName>
    </recommendedName>
    <alternativeName>
        <fullName evidence="5">Ribosome-releasing factor, chloroplastic</fullName>
    </alternativeName>
</protein>
<gene>
    <name evidence="7" type="ORF">POM88_043875</name>
</gene>
<proteinExistence type="inferred from homology"/>
<dbReference type="SUPFAM" id="SSF55194">
    <property type="entry name" value="Ribosome recycling factor, RRF"/>
    <property type="match status" value="1"/>
</dbReference>
<dbReference type="PANTHER" id="PTHR20982">
    <property type="entry name" value="RIBOSOME RECYCLING FACTOR"/>
    <property type="match status" value="1"/>
</dbReference>
<evidence type="ECO:0000313" key="8">
    <source>
        <dbReference type="Proteomes" id="UP001237642"/>
    </source>
</evidence>
<dbReference type="AlphaFoldDB" id="A0AAD8M3G6"/>
<comment type="similarity">
    <text evidence="2">Belongs to the RRF family.</text>
</comment>
<dbReference type="GO" id="GO:0006412">
    <property type="term" value="P:translation"/>
    <property type="evidence" value="ECO:0007669"/>
    <property type="project" value="UniProtKB-KW"/>
</dbReference>
<accession>A0AAD8M3G6</accession>
<dbReference type="InterPro" id="IPR023584">
    <property type="entry name" value="Ribosome_recyc_fac_dom"/>
</dbReference>
<dbReference type="Gene3D" id="3.30.1360.40">
    <property type="match status" value="1"/>
</dbReference>
<evidence type="ECO:0000256" key="5">
    <source>
        <dbReference type="ARBA" id="ARBA00032397"/>
    </source>
</evidence>
<feature type="domain" description="Ribosome recycling factor" evidence="6">
    <location>
        <begin position="121"/>
        <end position="235"/>
    </location>
</feature>
<dbReference type="GO" id="GO:0043023">
    <property type="term" value="F:ribosomal large subunit binding"/>
    <property type="evidence" value="ECO:0007669"/>
    <property type="project" value="TreeGrafter"/>
</dbReference>
<name>A0AAD8M3G6_9APIA</name>
<dbReference type="Pfam" id="PF01765">
    <property type="entry name" value="RRF"/>
    <property type="match status" value="1"/>
</dbReference>
<dbReference type="PANTHER" id="PTHR20982:SF3">
    <property type="entry name" value="MITOCHONDRIAL RIBOSOME RECYCLING FACTOR PSEUDO 1"/>
    <property type="match status" value="1"/>
</dbReference>
<evidence type="ECO:0000256" key="2">
    <source>
        <dbReference type="ARBA" id="ARBA00005912"/>
    </source>
</evidence>
<organism evidence="7 8">
    <name type="scientific">Heracleum sosnowskyi</name>
    <dbReference type="NCBI Taxonomy" id="360622"/>
    <lineage>
        <taxon>Eukaryota</taxon>
        <taxon>Viridiplantae</taxon>
        <taxon>Streptophyta</taxon>
        <taxon>Embryophyta</taxon>
        <taxon>Tracheophyta</taxon>
        <taxon>Spermatophyta</taxon>
        <taxon>Magnoliopsida</taxon>
        <taxon>eudicotyledons</taxon>
        <taxon>Gunneridae</taxon>
        <taxon>Pentapetalae</taxon>
        <taxon>asterids</taxon>
        <taxon>campanulids</taxon>
        <taxon>Apiales</taxon>
        <taxon>Apiaceae</taxon>
        <taxon>Apioideae</taxon>
        <taxon>apioid superclade</taxon>
        <taxon>Tordylieae</taxon>
        <taxon>Tordyliinae</taxon>
        <taxon>Heracleum</taxon>
    </lineage>
</organism>
<keyword evidence="8" id="KW-1185">Reference proteome</keyword>
<evidence type="ECO:0000259" key="6">
    <source>
        <dbReference type="Pfam" id="PF01765"/>
    </source>
</evidence>
<comment type="caution">
    <text evidence="7">The sequence shown here is derived from an EMBL/GenBank/DDBJ whole genome shotgun (WGS) entry which is preliminary data.</text>
</comment>
<keyword evidence="4" id="KW-0648">Protein biosynthesis</keyword>
<dbReference type="EMBL" id="JAUIZM010000010">
    <property type="protein sequence ID" value="KAK1359401.1"/>
    <property type="molecule type" value="Genomic_DNA"/>
</dbReference>
<dbReference type="InterPro" id="IPR002661">
    <property type="entry name" value="Ribosome_recyc_fac"/>
</dbReference>
<sequence>MTMSNSMRRVFSSCRQLSVMLHSHTHYFPFTPSSLPFNSNPITHPASTCTTFLFQPTRGFCNNQTYGDNDSDDEDGGIYGTVDFGNAVKSVARAQMEAALEALPRDWDKLPTRATAGMRSMDDVKYVPIKGVKIPFKKMADVSVMDSTSLSITPYDPNTIKGLVEAITARKYGIYAWVQEEKIIADMPRFTDDDKQDLVRLAIKSSEHVKQSIRRVRQKALETIRKSIPKRKEKEKASLSISGFTASDAQKLEKEQVGNGHQRGQVASFSFLSNATGLKTYARVHVYLPKVGSGHQKAPHCGCSKSIYNDGHFKLWGT</sequence>
<evidence type="ECO:0000313" key="7">
    <source>
        <dbReference type="EMBL" id="KAK1359401.1"/>
    </source>
</evidence>
<reference evidence="7" key="1">
    <citation type="submission" date="2023-02" db="EMBL/GenBank/DDBJ databases">
        <title>Genome of toxic invasive species Heracleum sosnowskyi carries increased number of genes despite the absence of recent whole-genome duplications.</title>
        <authorList>
            <person name="Schelkunov M."/>
            <person name="Shtratnikova V."/>
            <person name="Makarenko M."/>
            <person name="Klepikova A."/>
            <person name="Omelchenko D."/>
            <person name="Novikova G."/>
            <person name="Obukhova E."/>
            <person name="Bogdanov V."/>
            <person name="Penin A."/>
            <person name="Logacheva M."/>
        </authorList>
    </citation>
    <scope>NUCLEOTIDE SEQUENCE</scope>
    <source>
        <strain evidence="7">Hsosn_3</strain>
        <tissue evidence="7">Leaf</tissue>
    </source>
</reference>
<evidence type="ECO:0000256" key="3">
    <source>
        <dbReference type="ARBA" id="ARBA00014063"/>
    </source>
</evidence>
<dbReference type="GO" id="GO:0005739">
    <property type="term" value="C:mitochondrion"/>
    <property type="evidence" value="ECO:0007669"/>
    <property type="project" value="TreeGrafter"/>
</dbReference>
<evidence type="ECO:0000256" key="4">
    <source>
        <dbReference type="ARBA" id="ARBA00022917"/>
    </source>
</evidence>